<organism evidence="2 3">
    <name type="scientific">[Emmonsia] crescens</name>
    <dbReference type="NCBI Taxonomy" id="73230"/>
    <lineage>
        <taxon>Eukaryota</taxon>
        <taxon>Fungi</taxon>
        <taxon>Dikarya</taxon>
        <taxon>Ascomycota</taxon>
        <taxon>Pezizomycotina</taxon>
        <taxon>Eurotiomycetes</taxon>
        <taxon>Eurotiomycetidae</taxon>
        <taxon>Onygenales</taxon>
        <taxon>Ajellomycetaceae</taxon>
        <taxon>Emergomyces</taxon>
    </lineage>
</organism>
<name>A0A0G2HU33_9EURO</name>
<feature type="compositionally biased region" description="Low complexity" evidence="1">
    <location>
        <begin position="47"/>
        <end position="58"/>
    </location>
</feature>
<evidence type="ECO:0000256" key="1">
    <source>
        <dbReference type="SAM" id="MobiDB-lite"/>
    </source>
</evidence>
<accession>A0A0G2HU33</accession>
<sequence length="361" mass="40567">MPVTSASLRRASLWGDDKRSARSSISSSSGRSTAGYSESDSEPYGDSLPLLKKSSPSRSRQRTLRISTDLSNLGKRDKSASGSLSKALISPIYKTIYPISAKDVNTCLSPVYKIIYPRTDDKDGNSQSPIYETIYPRSARRHSSALKSPIYESIYPREKRASTTAPLSPSSPIYITIRPRSKEDHSKDKNFVEHPDSSPIVMFRDGQHKVTCTKGHTSWLPESQNTSGQHGRRKCCECEIKKEIKTSRAKYQPDIQRRYSTSISGYSGLKRTRDGSLEFVRSIRGLNVPRATNLLDALHLKPSLYGKAERRYARLDNSKHRSDLDSGFGSFIMHPNEATPKVKSKTRNPTLLRYKTYTFMA</sequence>
<comment type="caution">
    <text evidence="2">The sequence shown here is derived from an EMBL/GenBank/DDBJ whole genome shotgun (WGS) entry which is preliminary data.</text>
</comment>
<feature type="compositionally biased region" description="Low complexity" evidence="1">
    <location>
        <begin position="22"/>
        <end position="38"/>
    </location>
</feature>
<feature type="region of interest" description="Disordered" evidence="1">
    <location>
        <begin position="1"/>
        <end position="79"/>
    </location>
</feature>
<dbReference type="Proteomes" id="UP000034164">
    <property type="component" value="Unassembled WGS sequence"/>
</dbReference>
<dbReference type="AlphaFoldDB" id="A0A0G2HU33"/>
<dbReference type="OrthoDB" id="4187063at2759"/>
<dbReference type="VEuPathDB" id="FungiDB:EMCG_04117"/>
<evidence type="ECO:0000313" key="2">
    <source>
        <dbReference type="EMBL" id="KKZ61245.1"/>
    </source>
</evidence>
<dbReference type="EMBL" id="LCZI01001320">
    <property type="protein sequence ID" value="KKZ61245.1"/>
    <property type="molecule type" value="Genomic_DNA"/>
</dbReference>
<evidence type="ECO:0000313" key="3">
    <source>
        <dbReference type="Proteomes" id="UP000034164"/>
    </source>
</evidence>
<gene>
    <name evidence="2" type="ORF">EMCG_04117</name>
</gene>
<reference evidence="3" key="1">
    <citation type="journal article" date="2015" name="PLoS Genet.">
        <title>The dynamic genome and transcriptome of the human fungal pathogen Blastomyces and close relative Emmonsia.</title>
        <authorList>
            <person name="Munoz J.F."/>
            <person name="Gauthier G.M."/>
            <person name="Desjardins C.A."/>
            <person name="Gallo J.E."/>
            <person name="Holder J."/>
            <person name="Sullivan T.D."/>
            <person name="Marty A.J."/>
            <person name="Carmen J.C."/>
            <person name="Chen Z."/>
            <person name="Ding L."/>
            <person name="Gujja S."/>
            <person name="Magrini V."/>
            <person name="Misas E."/>
            <person name="Mitreva M."/>
            <person name="Priest M."/>
            <person name="Saif S."/>
            <person name="Whiston E.A."/>
            <person name="Young S."/>
            <person name="Zeng Q."/>
            <person name="Goldman W.E."/>
            <person name="Mardis E.R."/>
            <person name="Taylor J.W."/>
            <person name="McEwen J.G."/>
            <person name="Clay O.K."/>
            <person name="Klein B.S."/>
            <person name="Cuomo C.A."/>
        </authorList>
    </citation>
    <scope>NUCLEOTIDE SEQUENCE [LARGE SCALE GENOMIC DNA]</scope>
    <source>
        <strain evidence="3">UAMH 3008</strain>
    </source>
</reference>
<proteinExistence type="predicted"/>
<protein>
    <submittedName>
        <fullName evidence="2">Uncharacterized protein</fullName>
    </submittedName>
</protein>